<dbReference type="InterPro" id="IPR012338">
    <property type="entry name" value="Beta-lactam/transpept-like"/>
</dbReference>
<feature type="domain" description="Beta-lactamase-related" evidence="2">
    <location>
        <begin position="41"/>
        <end position="360"/>
    </location>
</feature>
<gene>
    <name evidence="3" type="ORF">GCM10010430_13950</name>
</gene>
<proteinExistence type="predicted"/>
<dbReference type="PANTHER" id="PTHR46825">
    <property type="entry name" value="D-ALANYL-D-ALANINE-CARBOXYPEPTIDASE/ENDOPEPTIDASE AMPH"/>
    <property type="match status" value="1"/>
</dbReference>
<dbReference type="InterPro" id="IPR001466">
    <property type="entry name" value="Beta-lactam-related"/>
</dbReference>
<dbReference type="Pfam" id="PF00144">
    <property type="entry name" value="Beta-lactamase"/>
    <property type="match status" value="1"/>
</dbReference>
<keyword evidence="4" id="KW-1185">Reference proteome</keyword>
<dbReference type="Proteomes" id="UP001500305">
    <property type="component" value="Unassembled WGS sequence"/>
</dbReference>
<keyword evidence="1" id="KW-0732">Signal</keyword>
<comment type="caution">
    <text evidence="3">The sequence shown here is derived from an EMBL/GenBank/DDBJ whole genome shotgun (WGS) entry which is preliminary data.</text>
</comment>
<reference evidence="3 4" key="1">
    <citation type="journal article" date="2019" name="Int. J. Syst. Evol. Microbiol.">
        <title>The Global Catalogue of Microorganisms (GCM) 10K type strain sequencing project: providing services to taxonomists for standard genome sequencing and annotation.</title>
        <authorList>
            <consortium name="The Broad Institute Genomics Platform"/>
            <consortium name="The Broad Institute Genome Sequencing Center for Infectious Disease"/>
            <person name="Wu L."/>
            <person name="Ma J."/>
        </authorList>
    </citation>
    <scope>NUCLEOTIDE SEQUENCE [LARGE SCALE GENOMIC DNA]</scope>
    <source>
        <strain evidence="3 4">JCM 7356</strain>
    </source>
</reference>
<protein>
    <submittedName>
        <fullName evidence="3">Serine hydrolase domain-containing protein</fullName>
    </submittedName>
</protein>
<dbReference type="Gene3D" id="3.40.710.10">
    <property type="entry name" value="DD-peptidase/beta-lactamase superfamily"/>
    <property type="match status" value="1"/>
</dbReference>
<evidence type="ECO:0000256" key="1">
    <source>
        <dbReference type="SAM" id="SignalP"/>
    </source>
</evidence>
<dbReference type="SUPFAM" id="SSF56601">
    <property type="entry name" value="beta-lactamase/transpeptidase-like"/>
    <property type="match status" value="1"/>
</dbReference>
<dbReference type="InterPro" id="IPR050491">
    <property type="entry name" value="AmpC-like"/>
</dbReference>
<evidence type="ECO:0000313" key="4">
    <source>
        <dbReference type="Proteomes" id="UP001500305"/>
    </source>
</evidence>
<organism evidence="3 4">
    <name type="scientific">Kitasatospora cystarginea</name>
    <dbReference type="NCBI Taxonomy" id="58350"/>
    <lineage>
        <taxon>Bacteria</taxon>
        <taxon>Bacillati</taxon>
        <taxon>Actinomycetota</taxon>
        <taxon>Actinomycetes</taxon>
        <taxon>Kitasatosporales</taxon>
        <taxon>Streptomycetaceae</taxon>
        <taxon>Kitasatospora</taxon>
    </lineage>
</organism>
<feature type="signal peptide" evidence="1">
    <location>
        <begin position="1"/>
        <end position="22"/>
    </location>
</feature>
<feature type="chain" id="PRO_5046964240" evidence="1">
    <location>
        <begin position="23"/>
        <end position="394"/>
    </location>
</feature>
<evidence type="ECO:0000259" key="2">
    <source>
        <dbReference type="Pfam" id="PF00144"/>
    </source>
</evidence>
<sequence>MRITTRATVTALLAGAVLTATAATPAFADQAEQGGHPGVQTVLDRAVTEGGVPGIVAEVRDGHRNWFGSAGVADTATGRARHAHDRFRIGSTTKTFVATVLLQLAAEGRLSLDDSVEHWLPGVVDGPGYEPDRITVRQLLNHTSGIYNFAVDEKVIDENKGTPFLQHRFDRYTPEELVRIAMAHQPDFAPGAGWTYSDTNYVLAGMIVERATGSTLAEQIERRIVTPLGLTGTYTPAPDDVTIHGPHGRGYSHLWDLDPNAPAYDVTELSPSWGWASGDMISTAPDLATFFGALLGGRLLPPAQQEEMFTMIPTPKGKWIDNATYGLGVSSIKLDCGATVWGMGGAINGSWSYTYGTRDGRHLLATNVNGDWVKGSGPITVFTDELSAEFCPAS</sequence>
<dbReference type="GO" id="GO:0016787">
    <property type="term" value="F:hydrolase activity"/>
    <property type="evidence" value="ECO:0007669"/>
    <property type="project" value="UniProtKB-KW"/>
</dbReference>
<accession>A0ABN3DKF5</accession>
<dbReference type="PANTHER" id="PTHR46825:SF7">
    <property type="entry name" value="D-ALANYL-D-ALANINE CARBOXYPEPTIDASE"/>
    <property type="match status" value="1"/>
</dbReference>
<dbReference type="RefSeq" id="WP_344635333.1">
    <property type="nucleotide sequence ID" value="NZ_BAAATR010000004.1"/>
</dbReference>
<name>A0ABN3DKF5_9ACTN</name>
<evidence type="ECO:0000313" key="3">
    <source>
        <dbReference type="EMBL" id="GAA2234428.1"/>
    </source>
</evidence>
<keyword evidence="3" id="KW-0378">Hydrolase</keyword>
<dbReference type="EMBL" id="BAAATR010000004">
    <property type="protein sequence ID" value="GAA2234428.1"/>
    <property type="molecule type" value="Genomic_DNA"/>
</dbReference>